<protein>
    <recommendedName>
        <fullName evidence="8">RRM domain-containing protein</fullName>
    </recommendedName>
</protein>
<dbReference type="InterPro" id="IPR012677">
    <property type="entry name" value="Nucleotide-bd_a/b_plait_sf"/>
</dbReference>
<dbReference type="Pfam" id="PF17799">
    <property type="entry name" value="RRM_Rrp7"/>
    <property type="match status" value="1"/>
</dbReference>
<feature type="compositionally biased region" description="Polar residues" evidence="3">
    <location>
        <begin position="265"/>
        <end position="274"/>
    </location>
</feature>
<dbReference type="GO" id="GO:0034456">
    <property type="term" value="C:UTP-C complex"/>
    <property type="evidence" value="ECO:0007669"/>
    <property type="project" value="TreeGrafter"/>
</dbReference>
<dbReference type="Pfam" id="PF12923">
    <property type="entry name" value="RRP7"/>
    <property type="match status" value="1"/>
</dbReference>
<dbReference type="InterPro" id="IPR035979">
    <property type="entry name" value="RBD_domain_sf"/>
</dbReference>
<dbReference type="STRING" id="230819.A0A5C3KSZ0"/>
<evidence type="ECO:0000256" key="2">
    <source>
        <dbReference type="SAM" id="Coils"/>
    </source>
</evidence>
<dbReference type="EMBL" id="ML210216">
    <property type="protein sequence ID" value="TFK23566.1"/>
    <property type="molecule type" value="Genomic_DNA"/>
</dbReference>
<dbReference type="Gene3D" id="3.30.70.330">
    <property type="match status" value="1"/>
</dbReference>
<dbReference type="GO" id="GO:0000028">
    <property type="term" value="P:ribosomal small subunit assembly"/>
    <property type="evidence" value="ECO:0007669"/>
    <property type="project" value="TreeGrafter"/>
</dbReference>
<dbReference type="Proteomes" id="UP000307440">
    <property type="component" value="Unassembled WGS sequence"/>
</dbReference>
<evidence type="ECO:0000256" key="1">
    <source>
        <dbReference type="ARBA" id="ARBA00006110"/>
    </source>
</evidence>
<dbReference type="InterPro" id="IPR040447">
    <property type="entry name" value="RRM_Rrp7"/>
</dbReference>
<proteinExistence type="inferred from homology"/>
<evidence type="ECO:0000313" key="7">
    <source>
        <dbReference type="Proteomes" id="UP000307440"/>
    </source>
</evidence>
<evidence type="ECO:0000256" key="3">
    <source>
        <dbReference type="SAM" id="MobiDB-lite"/>
    </source>
</evidence>
<dbReference type="Gene3D" id="6.10.250.1770">
    <property type="match status" value="1"/>
</dbReference>
<feature type="region of interest" description="Disordered" evidence="3">
    <location>
        <begin position="265"/>
        <end position="284"/>
    </location>
</feature>
<accession>A0A5C3KSZ0</accession>
<comment type="similarity">
    <text evidence="1">Belongs to the RRP7 family.</text>
</comment>
<dbReference type="GO" id="GO:0003676">
    <property type="term" value="F:nucleic acid binding"/>
    <property type="evidence" value="ECO:0007669"/>
    <property type="project" value="InterPro"/>
</dbReference>
<feature type="compositionally biased region" description="Acidic residues" evidence="3">
    <location>
        <begin position="96"/>
        <end position="120"/>
    </location>
</feature>
<organism evidence="6 7">
    <name type="scientific">Coprinopsis marcescibilis</name>
    <name type="common">Agaric fungus</name>
    <name type="synonym">Psathyrella marcescibilis</name>
    <dbReference type="NCBI Taxonomy" id="230819"/>
    <lineage>
        <taxon>Eukaryota</taxon>
        <taxon>Fungi</taxon>
        <taxon>Dikarya</taxon>
        <taxon>Basidiomycota</taxon>
        <taxon>Agaricomycotina</taxon>
        <taxon>Agaricomycetes</taxon>
        <taxon>Agaricomycetidae</taxon>
        <taxon>Agaricales</taxon>
        <taxon>Agaricineae</taxon>
        <taxon>Psathyrellaceae</taxon>
        <taxon>Coprinopsis</taxon>
    </lineage>
</organism>
<dbReference type="SUPFAM" id="SSF54928">
    <property type="entry name" value="RNA-binding domain, RBD"/>
    <property type="match status" value="1"/>
</dbReference>
<dbReference type="OrthoDB" id="5390at2759"/>
<dbReference type="PANTHER" id="PTHR13191">
    <property type="entry name" value="RIBOSOMAL RNA PROCESSING PROTEIN 7-RELATED"/>
    <property type="match status" value="1"/>
</dbReference>
<dbReference type="GO" id="GO:0032545">
    <property type="term" value="C:CURI complex"/>
    <property type="evidence" value="ECO:0007669"/>
    <property type="project" value="TreeGrafter"/>
</dbReference>
<evidence type="ECO:0000259" key="5">
    <source>
        <dbReference type="Pfam" id="PF17799"/>
    </source>
</evidence>
<dbReference type="PANTHER" id="PTHR13191:SF0">
    <property type="entry name" value="RIBOSOMAL RNA-PROCESSING PROTEIN 7 HOMOLOG A-RELATED"/>
    <property type="match status" value="1"/>
</dbReference>
<gene>
    <name evidence="6" type="ORF">FA15DRAFT_642338</name>
</gene>
<evidence type="ECO:0008006" key="8">
    <source>
        <dbReference type="Google" id="ProtNLM"/>
    </source>
</evidence>
<feature type="domain" description="Rrp7 RRM-like N-terminal" evidence="5">
    <location>
        <begin position="10"/>
        <end position="193"/>
    </location>
</feature>
<keyword evidence="7" id="KW-1185">Reference proteome</keyword>
<dbReference type="GO" id="GO:0006364">
    <property type="term" value="P:rRNA processing"/>
    <property type="evidence" value="ECO:0007669"/>
    <property type="project" value="TreeGrafter"/>
</dbReference>
<evidence type="ECO:0000259" key="4">
    <source>
        <dbReference type="Pfam" id="PF12923"/>
    </source>
</evidence>
<dbReference type="InterPro" id="IPR040446">
    <property type="entry name" value="RRP7"/>
</dbReference>
<name>A0A5C3KSZ0_COPMA</name>
<dbReference type="InterPro" id="IPR024326">
    <property type="entry name" value="RRP7_C"/>
</dbReference>
<feature type="region of interest" description="Disordered" evidence="3">
    <location>
        <begin position="93"/>
        <end position="145"/>
    </location>
</feature>
<dbReference type="AlphaFoldDB" id="A0A5C3KSZ0"/>
<feature type="coiled-coil region" evidence="2">
    <location>
        <begin position="288"/>
        <end position="318"/>
    </location>
</feature>
<keyword evidence="2" id="KW-0175">Coiled coil</keyword>
<feature type="domain" description="Ribosomal RNA-processing protein 7 C-terminal" evidence="4">
    <location>
        <begin position="198"/>
        <end position="324"/>
    </location>
</feature>
<evidence type="ECO:0000313" key="6">
    <source>
        <dbReference type="EMBL" id="TFK23566.1"/>
    </source>
</evidence>
<sequence>MASTSSFKANGFTALPVSYSKSTTHYLYARVHVSAGKKDAKSQKQRQQLPPGRTLFLVNVPPDATERELVLLFKPCGAVERVIFDFEAKELQQNVDETDSEEEDDMDVEEEAEVGDDEDQQQSQKRQKIVKDEPPKVSELPSRPHRTIRKTGRTAYVIFLDESSLQRSLSLSSKTRPWPSSSEEPSGLAHYTTIYENLRPPLDSIQEHVDSYMELFEYKQEKERRKSKYRKGDAVMDEDGFTLVTRGGAYGKTLGGGVTVATKQFQRSGTASRNRPQKKKEKEGFYAFQKAEKQRSELMDLKQKWEEDKAKVEKLKASRKFRPY</sequence>
<reference evidence="6 7" key="1">
    <citation type="journal article" date="2019" name="Nat. Ecol. Evol.">
        <title>Megaphylogeny resolves global patterns of mushroom evolution.</title>
        <authorList>
            <person name="Varga T."/>
            <person name="Krizsan K."/>
            <person name="Foldi C."/>
            <person name="Dima B."/>
            <person name="Sanchez-Garcia M."/>
            <person name="Sanchez-Ramirez S."/>
            <person name="Szollosi G.J."/>
            <person name="Szarkandi J.G."/>
            <person name="Papp V."/>
            <person name="Albert L."/>
            <person name="Andreopoulos W."/>
            <person name="Angelini C."/>
            <person name="Antonin V."/>
            <person name="Barry K.W."/>
            <person name="Bougher N.L."/>
            <person name="Buchanan P."/>
            <person name="Buyck B."/>
            <person name="Bense V."/>
            <person name="Catcheside P."/>
            <person name="Chovatia M."/>
            <person name="Cooper J."/>
            <person name="Damon W."/>
            <person name="Desjardin D."/>
            <person name="Finy P."/>
            <person name="Geml J."/>
            <person name="Haridas S."/>
            <person name="Hughes K."/>
            <person name="Justo A."/>
            <person name="Karasinski D."/>
            <person name="Kautmanova I."/>
            <person name="Kiss B."/>
            <person name="Kocsube S."/>
            <person name="Kotiranta H."/>
            <person name="LaButti K.M."/>
            <person name="Lechner B.E."/>
            <person name="Liimatainen K."/>
            <person name="Lipzen A."/>
            <person name="Lukacs Z."/>
            <person name="Mihaltcheva S."/>
            <person name="Morgado L.N."/>
            <person name="Niskanen T."/>
            <person name="Noordeloos M.E."/>
            <person name="Ohm R.A."/>
            <person name="Ortiz-Santana B."/>
            <person name="Ovrebo C."/>
            <person name="Racz N."/>
            <person name="Riley R."/>
            <person name="Savchenko A."/>
            <person name="Shiryaev A."/>
            <person name="Soop K."/>
            <person name="Spirin V."/>
            <person name="Szebenyi C."/>
            <person name="Tomsovsky M."/>
            <person name="Tulloss R.E."/>
            <person name="Uehling J."/>
            <person name="Grigoriev I.V."/>
            <person name="Vagvolgyi C."/>
            <person name="Papp T."/>
            <person name="Martin F.M."/>
            <person name="Miettinen O."/>
            <person name="Hibbett D.S."/>
            <person name="Nagy L.G."/>
        </authorList>
    </citation>
    <scope>NUCLEOTIDE SEQUENCE [LARGE SCALE GENOMIC DNA]</scope>
    <source>
        <strain evidence="6 7">CBS 121175</strain>
    </source>
</reference>